<dbReference type="GO" id="GO:0003676">
    <property type="term" value="F:nucleic acid binding"/>
    <property type="evidence" value="ECO:0007669"/>
    <property type="project" value="InterPro"/>
</dbReference>
<dbReference type="Pfam" id="PF13456">
    <property type="entry name" value="RVT_3"/>
    <property type="match status" value="1"/>
</dbReference>
<dbReference type="InterPro" id="IPR036397">
    <property type="entry name" value="RNaseH_sf"/>
</dbReference>
<dbReference type="PANTHER" id="PTHR47723">
    <property type="entry name" value="OS05G0353850 PROTEIN"/>
    <property type="match status" value="1"/>
</dbReference>
<keyword evidence="3" id="KW-1185">Reference proteome</keyword>
<proteinExistence type="predicted"/>
<organism evidence="2 3">
    <name type="scientific">Triticum turgidum subsp. durum</name>
    <name type="common">Durum wheat</name>
    <name type="synonym">Triticum durum</name>
    <dbReference type="NCBI Taxonomy" id="4567"/>
    <lineage>
        <taxon>Eukaryota</taxon>
        <taxon>Viridiplantae</taxon>
        <taxon>Streptophyta</taxon>
        <taxon>Embryophyta</taxon>
        <taxon>Tracheophyta</taxon>
        <taxon>Spermatophyta</taxon>
        <taxon>Magnoliopsida</taxon>
        <taxon>Liliopsida</taxon>
        <taxon>Poales</taxon>
        <taxon>Poaceae</taxon>
        <taxon>BOP clade</taxon>
        <taxon>Pooideae</taxon>
        <taxon>Triticodae</taxon>
        <taxon>Triticeae</taxon>
        <taxon>Triticinae</taxon>
        <taxon>Triticum</taxon>
    </lineage>
</organism>
<dbReference type="PANTHER" id="PTHR47723:SF24">
    <property type="entry name" value="RNASE H TYPE-1 DOMAIN-CONTAINING PROTEIN"/>
    <property type="match status" value="1"/>
</dbReference>
<dbReference type="SUPFAM" id="SSF53098">
    <property type="entry name" value="Ribonuclease H-like"/>
    <property type="match status" value="1"/>
</dbReference>
<accession>A0A9R1QV74</accession>
<feature type="domain" description="RNase H type-1" evidence="1">
    <location>
        <begin position="1"/>
        <end position="105"/>
    </location>
</feature>
<dbReference type="Proteomes" id="UP000324705">
    <property type="component" value="Chromosome 3B"/>
</dbReference>
<sequence length="120" mass="13322">MVLRDHTDAVIYAACRWIRNCPGALEAELSACEEGMKLALHWTPLPIQVETDCAEILKLLELGSKERSRNMFQVAAVSEMLQERSMQVTKIGRSQNKAAHAMAAMGRGQQHTACWLANSP</sequence>
<dbReference type="InterPro" id="IPR044730">
    <property type="entry name" value="RNase_H-like_dom_plant"/>
</dbReference>
<protein>
    <recommendedName>
        <fullName evidence="1">RNase H type-1 domain-containing protein</fullName>
    </recommendedName>
</protein>
<evidence type="ECO:0000259" key="1">
    <source>
        <dbReference type="Pfam" id="PF13456"/>
    </source>
</evidence>
<evidence type="ECO:0000313" key="3">
    <source>
        <dbReference type="Proteomes" id="UP000324705"/>
    </source>
</evidence>
<dbReference type="Gramene" id="TRITD3Bv1G241560.1">
    <property type="protein sequence ID" value="TRITD3Bv1G241560.1"/>
    <property type="gene ID" value="TRITD3Bv1G241560"/>
</dbReference>
<dbReference type="EMBL" id="LT934116">
    <property type="protein sequence ID" value="VAH83955.1"/>
    <property type="molecule type" value="Genomic_DNA"/>
</dbReference>
<dbReference type="InterPro" id="IPR012337">
    <property type="entry name" value="RNaseH-like_sf"/>
</dbReference>
<dbReference type="Gene3D" id="3.30.420.10">
    <property type="entry name" value="Ribonuclease H-like superfamily/Ribonuclease H"/>
    <property type="match status" value="1"/>
</dbReference>
<name>A0A9R1QV74_TRITD</name>
<dbReference type="GO" id="GO:0004523">
    <property type="term" value="F:RNA-DNA hybrid ribonuclease activity"/>
    <property type="evidence" value="ECO:0007669"/>
    <property type="project" value="InterPro"/>
</dbReference>
<dbReference type="InterPro" id="IPR053151">
    <property type="entry name" value="RNase_H-like"/>
</dbReference>
<dbReference type="InterPro" id="IPR002156">
    <property type="entry name" value="RNaseH_domain"/>
</dbReference>
<reference evidence="2 3" key="1">
    <citation type="submission" date="2017-09" db="EMBL/GenBank/DDBJ databases">
        <authorList>
            <consortium name="International Durum Wheat Genome Sequencing Consortium (IDWGSC)"/>
            <person name="Milanesi L."/>
        </authorList>
    </citation>
    <scope>NUCLEOTIDE SEQUENCE [LARGE SCALE GENOMIC DNA]</scope>
    <source>
        <strain evidence="3">cv. Svevo</strain>
    </source>
</reference>
<dbReference type="CDD" id="cd06222">
    <property type="entry name" value="RNase_H_like"/>
    <property type="match status" value="1"/>
</dbReference>
<gene>
    <name evidence="2" type="ORF">TRITD_3Bv1G241560</name>
</gene>
<evidence type="ECO:0000313" key="2">
    <source>
        <dbReference type="EMBL" id="VAH83955.1"/>
    </source>
</evidence>
<dbReference type="AlphaFoldDB" id="A0A9R1QV74"/>